<feature type="compositionally biased region" description="Basic and acidic residues" evidence="1">
    <location>
        <begin position="83"/>
        <end position="100"/>
    </location>
</feature>
<dbReference type="RefSeq" id="XP_065459383.1">
    <property type="nucleotide sequence ID" value="XM_065603311.1"/>
</dbReference>
<evidence type="ECO:0000259" key="2">
    <source>
        <dbReference type="Pfam" id="PF09949"/>
    </source>
</evidence>
<dbReference type="Proteomes" id="UP001302367">
    <property type="component" value="Chromosome 7"/>
</dbReference>
<evidence type="ECO:0000256" key="1">
    <source>
        <dbReference type="SAM" id="MobiDB-lite"/>
    </source>
</evidence>
<protein>
    <recommendedName>
        <fullName evidence="2">Phosphatidate phosphatase APP1 catalytic domain-containing protein</fullName>
    </recommendedName>
</protein>
<dbReference type="PANTHER" id="PTHR28208:SF1">
    <property type="entry name" value="FILAMENT ORGANIZATION PROTEIN APP1-LIKE, PUTATIVE (AFU_ORTHOLOGUE AFUA_1G06650)-RELATED"/>
    <property type="match status" value="1"/>
</dbReference>
<name>A0ABZ0P2J2_CERBT</name>
<feature type="region of interest" description="Disordered" evidence="1">
    <location>
        <begin position="80"/>
        <end position="114"/>
    </location>
</feature>
<proteinExistence type="predicted"/>
<dbReference type="PANTHER" id="PTHR28208">
    <property type="entry name" value="PHOSPHATIDATE PHOSPHATASE APP1"/>
    <property type="match status" value="1"/>
</dbReference>
<feature type="domain" description="Phosphatidate phosphatase APP1 catalytic" evidence="2">
    <location>
        <begin position="240"/>
        <end position="393"/>
    </location>
</feature>
<organism evidence="3 4">
    <name type="scientific">Cercospora beticola</name>
    <name type="common">Sugarbeet leaf spot fungus</name>
    <dbReference type="NCBI Taxonomy" id="122368"/>
    <lineage>
        <taxon>Eukaryota</taxon>
        <taxon>Fungi</taxon>
        <taxon>Dikarya</taxon>
        <taxon>Ascomycota</taxon>
        <taxon>Pezizomycotina</taxon>
        <taxon>Dothideomycetes</taxon>
        <taxon>Dothideomycetidae</taxon>
        <taxon>Mycosphaerellales</taxon>
        <taxon>Mycosphaerellaceae</taxon>
        <taxon>Cercospora</taxon>
    </lineage>
</organism>
<dbReference type="InterPro" id="IPR019236">
    <property type="entry name" value="APP1_cat"/>
</dbReference>
<sequence>MSSFVKDVFDVGRRAAVDVLESASINHDAPHSPEVPEELRAFMPDLFDRFPIVWPWTKSIPVDPALDTVWILDNTAFRTPQPGDKRPDLAKPKSTKDTKPSRVSVDGGRPESVRGGSGWEVEFVACYFLKNSGRDLSRVVAGIAHELQISDDDIATKKRIAERVQPFVDTILPKRTLRISIDDKEQQTLGPSGYSGISSGLHQLHFSPDGQMSPFVSNAVNVPPPFSLPAVTIPAEERGWAVISDIDDTIKITQTPSPLGILHSTFIVEDPNPVPGMPALYAHIQATLQMPPFFYLSASPYNLYPFLRRFREAHYPQGTIILRDASWQNLGGLIASLNQNTQEYKVDRMVKIHSWFPHRRMVCIGDSTQKDPESYGEIARKFPGWIRAIYIRRVQGIAEMDEKDKNSNERFQKAFEGLDPSLWHVFEDPAELAERVDVLQHQQGRYIHDGPELNVLKTWSW</sequence>
<dbReference type="GeneID" id="35433414"/>
<evidence type="ECO:0000313" key="3">
    <source>
        <dbReference type="EMBL" id="WPB06054.1"/>
    </source>
</evidence>
<keyword evidence="4" id="KW-1185">Reference proteome</keyword>
<dbReference type="Pfam" id="PF09949">
    <property type="entry name" value="APP1_cat"/>
    <property type="match status" value="1"/>
</dbReference>
<dbReference type="InterPro" id="IPR052935">
    <property type="entry name" value="Mg2+_PAP"/>
</dbReference>
<dbReference type="EMBL" id="CP134190">
    <property type="protein sequence ID" value="WPB06054.1"/>
    <property type="molecule type" value="Genomic_DNA"/>
</dbReference>
<accession>A0ABZ0P2J2</accession>
<evidence type="ECO:0000313" key="4">
    <source>
        <dbReference type="Proteomes" id="UP001302367"/>
    </source>
</evidence>
<gene>
    <name evidence="3" type="ORF">RHO25_010710</name>
</gene>
<reference evidence="3 4" key="1">
    <citation type="submission" date="2023-09" db="EMBL/GenBank/DDBJ databases">
        <title>Complete-Gapless Cercospora beticola genome.</title>
        <authorList>
            <person name="Wyatt N.A."/>
            <person name="Spanner R.E."/>
            <person name="Bolton M.D."/>
        </authorList>
    </citation>
    <scope>NUCLEOTIDE SEQUENCE [LARGE SCALE GENOMIC DNA]</scope>
    <source>
        <strain evidence="3">Cb09-40</strain>
    </source>
</reference>